<sequence length="59" mass="7103">MRGRWQECSLRCSRQVQRFDSGCRQPWLRSRKEGRARECERLLRSPRSLHGDDRQEAEG</sequence>
<dbReference type="AlphaFoldDB" id="A0AAN7JFL1"/>
<proteinExistence type="predicted"/>
<evidence type="ECO:0000313" key="2">
    <source>
        <dbReference type="Proteomes" id="UP001345219"/>
    </source>
</evidence>
<keyword evidence="2" id="KW-1185">Reference proteome</keyword>
<name>A0AAN7JFL1_9MYRT</name>
<evidence type="ECO:0000313" key="1">
    <source>
        <dbReference type="EMBL" id="KAK4741594.1"/>
    </source>
</evidence>
<comment type="caution">
    <text evidence="1">The sequence shown here is derived from an EMBL/GenBank/DDBJ whole genome shotgun (WGS) entry which is preliminary data.</text>
</comment>
<gene>
    <name evidence="1" type="ORF">SAY87_025182</name>
</gene>
<dbReference type="EMBL" id="JAXIOK010000024">
    <property type="protein sequence ID" value="KAK4741594.1"/>
    <property type="molecule type" value="Genomic_DNA"/>
</dbReference>
<organism evidence="1 2">
    <name type="scientific">Trapa incisa</name>
    <dbReference type="NCBI Taxonomy" id="236973"/>
    <lineage>
        <taxon>Eukaryota</taxon>
        <taxon>Viridiplantae</taxon>
        <taxon>Streptophyta</taxon>
        <taxon>Embryophyta</taxon>
        <taxon>Tracheophyta</taxon>
        <taxon>Spermatophyta</taxon>
        <taxon>Magnoliopsida</taxon>
        <taxon>eudicotyledons</taxon>
        <taxon>Gunneridae</taxon>
        <taxon>Pentapetalae</taxon>
        <taxon>rosids</taxon>
        <taxon>malvids</taxon>
        <taxon>Myrtales</taxon>
        <taxon>Lythraceae</taxon>
        <taxon>Trapa</taxon>
    </lineage>
</organism>
<protein>
    <submittedName>
        <fullName evidence="1">Uncharacterized protein</fullName>
    </submittedName>
</protein>
<dbReference type="Proteomes" id="UP001345219">
    <property type="component" value="Chromosome 19"/>
</dbReference>
<reference evidence="1 2" key="1">
    <citation type="journal article" date="2023" name="Hortic Res">
        <title>Pangenome of water caltrop reveals structural variations and asymmetric subgenome divergence after allopolyploidization.</title>
        <authorList>
            <person name="Zhang X."/>
            <person name="Chen Y."/>
            <person name="Wang L."/>
            <person name="Yuan Y."/>
            <person name="Fang M."/>
            <person name="Shi L."/>
            <person name="Lu R."/>
            <person name="Comes H.P."/>
            <person name="Ma Y."/>
            <person name="Chen Y."/>
            <person name="Huang G."/>
            <person name="Zhou Y."/>
            <person name="Zheng Z."/>
            <person name="Qiu Y."/>
        </authorList>
    </citation>
    <scope>NUCLEOTIDE SEQUENCE [LARGE SCALE GENOMIC DNA]</scope>
    <source>
        <tissue evidence="1">Roots</tissue>
    </source>
</reference>
<accession>A0AAN7JFL1</accession>